<keyword evidence="2" id="KW-1185">Reference proteome</keyword>
<dbReference type="STRING" id="287099.SAMN05660413_00298"/>
<evidence type="ECO:0000313" key="1">
    <source>
        <dbReference type="EMBL" id="SFN28928.1"/>
    </source>
</evidence>
<evidence type="ECO:0000313" key="2">
    <source>
        <dbReference type="Proteomes" id="UP000199153"/>
    </source>
</evidence>
<dbReference type="AlphaFoldDB" id="A0A1I4XST7"/>
<dbReference type="InterPro" id="IPR019853">
    <property type="entry name" value="GldB-like"/>
</dbReference>
<organism evidence="1 2">
    <name type="scientific">Salegentibacter flavus</name>
    <dbReference type="NCBI Taxonomy" id="287099"/>
    <lineage>
        <taxon>Bacteria</taxon>
        <taxon>Pseudomonadati</taxon>
        <taxon>Bacteroidota</taxon>
        <taxon>Flavobacteriia</taxon>
        <taxon>Flavobacteriales</taxon>
        <taxon>Flavobacteriaceae</taxon>
        <taxon>Salegentibacter</taxon>
    </lineage>
</organism>
<sequence>MIRKLLLFFTVLAIFSCGNMSETEKEIEKVEVDFEVIRFDEKFAEASPESLPELKAEYPYLFPKQYGDEVWEEKLTDTIQLELNAEVAKAFSDFSREEDELHRFFQHIKYYFPDFETPDVITITSEVDYKNKVVIAEDKLFIALDTYLGQDHHFYIGLQEYLKKNFRRSQILPDVSQAYAKKYVPRPQARTFLAHMIYYGKMLYLKDLWIPFRTDADKIGYTPEEFEWAKSNEEQIWRHFVDKEFIFDTDSELYTRFLYPAPFSKFYLALDNESPDRLGQYIGWQIIRKYMDRNEASVEEMLQTDAETIFNNANYKPSK</sequence>
<dbReference type="Proteomes" id="UP000199153">
    <property type="component" value="Unassembled WGS sequence"/>
</dbReference>
<proteinExistence type="predicted"/>
<dbReference type="PROSITE" id="PS51257">
    <property type="entry name" value="PROKAR_LIPOPROTEIN"/>
    <property type="match status" value="1"/>
</dbReference>
<keyword evidence="1" id="KW-0449">Lipoprotein</keyword>
<dbReference type="NCBIfam" id="TIGR03514">
    <property type="entry name" value="GldB_lipo"/>
    <property type="match status" value="1"/>
</dbReference>
<gene>
    <name evidence="1" type="ORF">SAMN05660413_00298</name>
</gene>
<dbReference type="EMBL" id="FOVL01000001">
    <property type="protein sequence ID" value="SFN28928.1"/>
    <property type="molecule type" value="Genomic_DNA"/>
</dbReference>
<dbReference type="RefSeq" id="WP_093404961.1">
    <property type="nucleotide sequence ID" value="NZ_FOVL01000001.1"/>
</dbReference>
<protein>
    <submittedName>
        <fullName evidence="1">Gliding motility-associated lipoprotein GldB</fullName>
    </submittedName>
</protein>
<name>A0A1I4XST7_9FLAO</name>
<dbReference type="OrthoDB" id="976022at2"/>
<accession>A0A1I4XST7</accession>
<dbReference type="Pfam" id="PF25594">
    <property type="entry name" value="GldB_lipo"/>
    <property type="match status" value="1"/>
</dbReference>
<reference evidence="1 2" key="1">
    <citation type="submission" date="2016-10" db="EMBL/GenBank/DDBJ databases">
        <authorList>
            <person name="de Groot N.N."/>
        </authorList>
    </citation>
    <scope>NUCLEOTIDE SEQUENCE [LARGE SCALE GENOMIC DNA]</scope>
    <source>
        <strain evidence="1 2">DSM 17794</strain>
    </source>
</reference>